<organism evidence="1">
    <name type="scientific">marine sediment metagenome</name>
    <dbReference type="NCBI Taxonomy" id="412755"/>
    <lineage>
        <taxon>unclassified sequences</taxon>
        <taxon>metagenomes</taxon>
        <taxon>ecological metagenomes</taxon>
    </lineage>
</organism>
<protein>
    <submittedName>
        <fullName evidence="1">Uncharacterized protein</fullName>
    </submittedName>
</protein>
<reference evidence="1" key="1">
    <citation type="journal article" date="2014" name="Front. Microbiol.">
        <title>High frequency of phylogenetically diverse reductive dehalogenase-homologous genes in deep subseafloor sedimentary metagenomes.</title>
        <authorList>
            <person name="Kawai M."/>
            <person name="Futagami T."/>
            <person name="Toyoda A."/>
            <person name="Takaki Y."/>
            <person name="Nishi S."/>
            <person name="Hori S."/>
            <person name="Arai W."/>
            <person name="Tsubouchi T."/>
            <person name="Morono Y."/>
            <person name="Uchiyama I."/>
            <person name="Ito T."/>
            <person name="Fujiyama A."/>
            <person name="Inagaki F."/>
            <person name="Takami H."/>
        </authorList>
    </citation>
    <scope>NUCLEOTIDE SEQUENCE</scope>
    <source>
        <strain evidence="1">Expedition CK06-06</strain>
    </source>
</reference>
<comment type="caution">
    <text evidence="1">The sequence shown here is derived from an EMBL/GenBank/DDBJ whole genome shotgun (WGS) entry which is preliminary data.</text>
</comment>
<name>X0Y8F9_9ZZZZ</name>
<gene>
    <name evidence="1" type="ORF">S01H1_86067</name>
</gene>
<accession>X0Y8F9</accession>
<dbReference type="AlphaFoldDB" id="X0Y8F9"/>
<feature type="non-terminal residue" evidence="1">
    <location>
        <position position="1"/>
    </location>
</feature>
<proteinExistence type="predicted"/>
<feature type="non-terminal residue" evidence="1">
    <location>
        <position position="48"/>
    </location>
</feature>
<sequence length="48" mass="5492">ILVEVTHRETSVDPEGIRERVIEDLRKTEIITDGDEIEVCDTSAFKYA</sequence>
<dbReference type="EMBL" id="BARS01059410">
    <property type="protein sequence ID" value="GAG44988.1"/>
    <property type="molecule type" value="Genomic_DNA"/>
</dbReference>
<evidence type="ECO:0000313" key="1">
    <source>
        <dbReference type="EMBL" id="GAG44988.1"/>
    </source>
</evidence>